<dbReference type="RefSeq" id="WP_185009563.1">
    <property type="nucleotide sequence ID" value="NZ_BAAAUI010000007.1"/>
</dbReference>
<feature type="transmembrane region" description="Helical" evidence="1">
    <location>
        <begin position="64"/>
        <end position="79"/>
    </location>
</feature>
<keyword evidence="3" id="KW-1185">Reference proteome</keyword>
<name>A0A7W7CMU1_9PSEU</name>
<feature type="transmembrane region" description="Helical" evidence="1">
    <location>
        <begin position="7"/>
        <end position="26"/>
    </location>
</feature>
<dbReference type="EMBL" id="JACHMH010000001">
    <property type="protein sequence ID" value="MBB4682339.1"/>
    <property type="molecule type" value="Genomic_DNA"/>
</dbReference>
<keyword evidence="1" id="KW-0472">Membrane</keyword>
<accession>A0A7W7CMU1</accession>
<reference evidence="2 3" key="1">
    <citation type="submission" date="2020-08" db="EMBL/GenBank/DDBJ databases">
        <title>Sequencing the genomes of 1000 actinobacteria strains.</title>
        <authorList>
            <person name="Klenk H.-P."/>
        </authorList>
    </citation>
    <scope>NUCLEOTIDE SEQUENCE [LARGE SCALE GENOMIC DNA]</scope>
    <source>
        <strain evidence="2 3">DSM 44230</strain>
    </source>
</reference>
<gene>
    <name evidence="2" type="ORF">HNR67_008457</name>
</gene>
<protein>
    <submittedName>
        <fullName evidence="2">Uncharacterized protein</fullName>
    </submittedName>
</protein>
<evidence type="ECO:0000313" key="2">
    <source>
        <dbReference type="EMBL" id="MBB4682339.1"/>
    </source>
</evidence>
<keyword evidence="1" id="KW-1133">Transmembrane helix</keyword>
<feature type="transmembrane region" description="Helical" evidence="1">
    <location>
        <begin position="85"/>
        <end position="102"/>
    </location>
</feature>
<comment type="caution">
    <text evidence="2">The sequence shown here is derived from an EMBL/GenBank/DDBJ whole genome shotgun (WGS) entry which is preliminary data.</text>
</comment>
<organism evidence="2 3">
    <name type="scientific">Crossiella cryophila</name>
    <dbReference type="NCBI Taxonomy" id="43355"/>
    <lineage>
        <taxon>Bacteria</taxon>
        <taxon>Bacillati</taxon>
        <taxon>Actinomycetota</taxon>
        <taxon>Actinomycetes</taxon>
        <taxon>Pseudonocardiales</taxon>
        <taxon>Pseudonocardiaceae</taxon>
        <taxon>Crossiella</taxon>
    </lineage>
</organism>
<feature type="transmembrane region" description="Helical" evidence="1">
    <location>
        <begin position="32"/>
        <end position="52"/>
    </location>
</feature>
<sequence length="123" mass="12923">MLTWLGIPLLVIGSMVGIGGLGLLAFGSPTQLYSATFGVAAALGLVTSRNVVWQAGWQRHGLRWPYLLALVAAGVALDGQELPSWLAVTLGVPCLLLLVRTLRKLPTLDADGGCAETRDLIST</sequence>
<evidence type="ECO:0000256" key="1">
    <source>
        <dbReference type="SAM" id="Phobius"/>
    </source>
</evidence>
<evidence type="ECO:0000313" key="3">
    <source>
        <dbReference type="Proteomes" id="UP000533598"/>
    </source>
</evidence>
<keyword evidence="1" id="KW-0812">Transmembrane</keyword>
<proteinExistence type="predicted"/>
<dbReference type="Proteomes" id="UP000533598">
    <property type="component" value="Unassembled WGS sequence"/>
</dbReference>
<dbReference type="AlphaFoldDB" id="A0A7W7CMU1"/>